<evidence type="ECO:0000256" key="3">
    <source>
        <dbReference type="ARBA" id="ARBA00022807"/>
    </source>
</evidence>
<accession>A0A249DX28</accession>
<evidence type="ECO:0000313" key="6">
    <source>
        <dbReference type="Proteomes" id="UP000216438"/>
    </source>
</evidence>
<name>A0A249DX28_9ENTR</name>
<dbReference type="RefSeq" id="WP_016857836.1">
    <property type="nucleotide sequence ID" value="NZ_CP016303.1"/>
</dbReference>
<feature type="domain" description="Peptidase C58 YopT-type" evidence="4">
    <location>
        <begin position="195"/>
        <end position="324"/>
    </location>
</feature>
<keyword evidence="2" id="KW-0378">Hydrolase</keyword>
<keyword evidence="1" id="KW-0645">Protease</keyword>
<gene>
    <name evidence="5" type="ORF">BA171_01845</name>
</gene>
<evidence type="ECO:0000256" key="1">
    <source>
        <dbReference type="ARBA" id="ARBA00022670"/>
    </source>
</evidence>
<dbReference type="Proteomes" id="UP000216438">
    <property type="component" value="Chromosome"/>
</dbReference>
<evidence type="ECO:0000256" key="2">
    <source>
        <dbReference type="ARBA" id="ARBA00022801"/>
    </source>
</evidence>
<sequence>MVINQLEKERKKISHEKTLKLKRAADIKRENLEARHPGKIHYDEPITPFIPMTYDEALEILEENTWINRNHQKTQSTAEKENMKPLFDILEKCDAELIKQPSQIKGKLFSVSMYSKKTDDGICWGHRLESIIQKSQGKNLDSSMRFGNQIKASSLNKIIKNHMEYGKQRDKLELEFTKIDNKYQPLKWSYEHGNPQHAGKVKVLQKKIQKLLEKIEKLETGETYLTKHNFIKIAQTRHELKKEQDAETFVSSFIGDMTANKAQHQKVYKTLALKMKEDGHAVSIFIENEGGKETFTFSDPNYNRSVRIDDKQKFEDFLLKHFLNLGLDAVRVTDFIYKNKQS</sequence>
<reference evidence="5 6" key="2">
    <citation type="submission" date="2017-09" db="EMBL/GenBank/DDBJ databases">
        <title>The genome of whitefly Bemisia tabaci, a global crop pest, provides novel insights into virus transmission, host adaptation and insecticide resistance.</title>
        <authorList>
            <person name="Kaur N."/>
            <person name="Kliot A."/>
            <person name="Pinheiro P.V."/>
            <person name="Luan J."/>
            <person name="Zheng Y."/>
            <person name="Liu W."/>
            <person name="Sun H."/>
            <person name="Yang X."/>
            <person name="Xu Y."/>
            <person name="Luo Y."/>
            <person name="Kruse A."/>
            <person name="Fisher T.W."/>
            <person name="Nelson D.R."/>
            <person name="Elimelech M."/>
            <person name="MacCoss M."/>
            <person name="Johnson R."/>
            <person name="Cohen E."/>
            <person name="Hunter W.B."/>
            <person name="Brown J.K."/>
            <person name="Jander G."/>
            <person name="Cilia M."/>
            <person name="Douglas A.E."/>
            <person name="Ghanim M."/>
            <person name="Simmons A.M."/>
            <person name="Wintermantel W.M."/>
            <person name="Ling K.-S."/>
            <person name="Fei Z."/>
        </authorList>
    </citation>
    <scope>NUCLEOTIDE SEQUENCE [LARGE SCALE GENOMIC DNA]</scope>
    <source>
        <strain evidence="5 6">MEAM1</strain>
    </source>
</reference>
<dbReference type="GO" id="GO:0004197">
    <property type="term" value="F:cysteine-type endopeptidase activity"/>
    <property type="evidence" value="ECO:0007669"/>
    <property type="project" value="InterPro"/>
</dbReference>
<proteinExistence type="predicted"/>
<protein>
    <recommendedName>
        <fullName evidence="4">Peptidase C58 YopT-type domain-containing protein</fullName>
    </recommendedName>
</protein>
<reference evidence="6" key="1">
    <citation type="submission" date="2016-06" db="EMBL/GenBank/DDBJ databases">
        <authorList>
            <person name="Chen W."/>
            <person name="Hasegawa D.K."/>
        </authorList>
    </citation>
    <scope>NUCLEOTIDE SEQUENCE [LARGE SCALE GENOMIC DNA]</scope>
    <source>
        <strain evidence="6">MEAM1</strain>
    </source>
</reference>
<dbReference type="Pfam" id="PF03543">
    <property type="entry name" value="Peptidase_C58"/>
    <property type="match status" value="1"/>
</dbReference>
<dbReference type="GO" id="GO:0006508">
    <property type="term" value="P:proteolysis"/>
    <property type="evidence" value="ECO:0007669"/>
    <property type="project" value="UniProtKB-KW"/>
</dbReference>
<dbReference type="AlphaFoldDB" id="A0A249DX28"/>
<organism evidence="5 6">
    <name type="scientific">Candidatus Hamiltonella defensa</name>
    <name type="common">Bemisia tabaci</name>
    <dbReference type="NCBI Taxonomy" id="672795"/>
    <lineage>
        <taxon>Bacteria</taxon>
        <taxon>Pseudomonadati</taxon>
        <taxon>Pseudomonadota</taxon>
        <taxon>Gammaproteobacteria</taxon>
        <taxon>Enterobacterales</taxon>
        <taxon>Enterobacteriaceae</taxon>
        <taxon>aphid secondary symbionts</taxon>
        <taxon>Candidatus Williamhamiltonella</taxon>
    </lineage>
</organism>
<evidence type="ECO:0000313" key="5">
    <source>
        <dbReference type="EMBL" id="ASX25909.1"/>
    </source>
</evidence>
<evidence type="ECO:0000259" key="4">
    <source>
        <dbReference type="Pfam" id="PF03543"/>
    </source>
</evidence>
<dbReference type="EMBL" id="CP016303">
    <property type="protein sequence ID" value="ASX25909.1"/>
    <property type="molecule type" value="Genomic_DNA"/>
</dbReference>
<dbReference type="InterPro" id="IPR006473">
    <property type="entry name" value="Peptidase_C58_Yopt"/>
</dbReference>
<keyword evidence="3" id="KW-0788">Thiol protease</keyword>